<accession>A0A9D1QFH3</accession>
<feature type="transmembrane region" description="Helical" evidence="1">
    <location>
        <begin position="56"/>
        <end position="79"/>
    </location>
</feature>
<feature type="transmembrane region" description="Helical" evidence="1">
    <location>
        <begin position="185"/>
        <end position="205"/>
    </location>
</feature>
<feature type="transmembrane region" description="Helical" evidence="1">
    <location>
        <begin position="12"/>
        <end position="35"/>
    </location>
</feature>
<keyword evidence="1" id="KW-1133">Transmembrane helix</keyword>
<dbReference type="Pfam" id="PF16481">
    <property type="entry name" value="DUF5058"/>
    <property type="match status" value="1"/>
</dbReference>
<gene>
    <name evidence="2" type="ORF">H9891_00760</name>
</gene>
<dbReference type="AlphaFoldDB" id="A0A9D1QFH3"/>
<reference evidence="2" key="1">
    <citation type="journal article" date="2021" name="PeerJ">
        <title>Extensive microbial diversity within the chicken gut microbiome revealed by metagenomics and culture.</title>
        <authorList>
            <person name="Gilroy R."/>
            <person name="Ravi A."/>
            <person name="Getino M."/>
            <person name="Pursley I."/>
            <person name="Horton D.L."/>
            <person name="Alikhan N.F."/>
            <person name="Baker D."/>
            <person name="Gharbi K."/>
            <person name="Hall N."/>
            <person name="Watson M."/>
            <person name="Adriaenssens E.M."/>
            <person name="Foster-Nyarko E."/>
            <person name="Jarju S."/>
            <person name="Secka A."/>
            <person name="Antonio M."/>
            <person name="Oren A."/>
            <person name="Chaudhuri R.R."/>
            <person name="La Ragione R."/>
            <person name="Hildebrand F."/>
            <person name="Pallen M.J."/>
        </authorList>
    </citation>
    <scope>NUCLEOTIDE SEQUENCE</scope>
    <source>
        <strain evidence="2">ChiHjej13B12-752</strain>
    </source>
</reference>
<dbReference type="InterPro" id="IPR032479">
    <property type="entry name" value="DUF5058"/>
</dbReference>
<keyword evidence="1" id="KW-0812">Transmembrane</keyword>
<evidence type="ECO:0000313" key="3">
    <source>
        <dbReference type="Proteomes" id="UP000823989"/>
    </source>
</evidence>
<sequence length="237" mass="24973">MLGDILQIANSAPFWIFASIIVGIVVFQAFIFLWIAKKSAPDAGMSQNDVTTAIRAGFISSIGPSFGIVIVLVSLIALIGSPITLMRIGIIGSAATESSAAAIGASSSGTELGASEFPVEALSAVIWTMFLGGMGWLLFTMIFTKSMGNVQDKIQKRNPKIMASIALAAMLGAFAYLANEQMVTSLNHAIAGILALISMISMMILADRKDIGWLKEWALGFALVIGMAAGYLSTFII</sequence>
<dbReference type="EMBL" id="DXHR01000003">
    <property type="protein sequence ID" value="HIW11684.1"/>
    <property type="molecule type" value="Genomic_DNA"/>
</dbReference>
<feature type="transmembrane region" description="Helical" evidence="1">
    <location>
        <begin position="217"/>
        <end position="236"/>
    </location>
</feature>
<keyword evidence="1" id="KW-0472">Membrane</keyword>
<dbReference type="Proteomes" id="UP000823989">
    <property type="component" value="Unassembled WGS sequence"/>
</dbReference>
<feature type="transmembrane region" description="Helical" evidence="1">
    <location>
        <begin position="161"/>
        <end position="179"/>
    </location>
</feature>
<feature type="transmembrane region" description="Helical" evidence="1">
    <location>
        <begin position="121"/>
        <end position="140"/>
    </location>
</feature>
<evidence type="ECO:0000256" key="1">
    <source>
        <dbReference type="SAM" id="Phobius"/>
    </source>
</evidence>
<name>A0A9D1QFH3_9STAP</name>
<proteinExistence type="predicted"/>
<evidence type="ECO:0000313" key="2">
    <source>
        <dbReference type="EMBL" id="HIW11684.1"/>
    </source>
</evidence>
<organism evidence="2 3">
    <name type="scientific">Candidatus Salinicoccus stercoripullorum</name>
    <dbReference type="NCBI Taxonomy" id="2838756"/>
    <lineage>
        <taxon>Bacteria</taxon>
        <taxon>Bacillati</taxon>
        <taxon>Bacillota</taxon>
        <taxon>Bacilli</taxon>
        <taxon>Bacillales</taxon>
        <taxon>Staphylococcaceae</taxon>
        <taxon>Salinicoccus</taxon>
    </lineage>
</organism>
<reference evidence="2" key="2">
    <citation type="submission" date="2021-04" db="EMBL/GenBank/DDBJ databases">
        <authorList>
            <person name="Gilroy R."/>
        </authorList>
    </citation>
    <scope>NUCLEOTIDE SEQUENCE</scope>
    <source>
        <strain evidence="2">ChiHjej13B12-752</strain>
    </source>
</reference>
<comment type="caution">
    <text evidence="2">The sequence shown here is derived from an EMBL/GenBank/DDBJ whole genome shotgun (WGS) entry which is preliminary data.</text>
</comment>
<protein>
    <submittedName>
        <fullName evidence="2">DUF5058 family protein</fullName>
    </submittedName>
</protein>